<gene>
    <name evidence="10" type="primary">106081238</name>
</gene>
<sequence>MPAMGSVWKRLQRVNKRAAKFQFTASYHELHLETTAKWRPSNLSVVWTRRSRRVASAPLPWEPDMMNPLVGNVTWPVPDNHAITVTLFKDPRTHELEDKDWTFVIEDITPLGKKRVLANANINMRKYASIESTQQSFTLNLKPVSRKVTAADLELTISCVFLREGKATDEDMQSVVSLMSVNNNCDVAPLDDLEDIPDLENSADISDHLFDFTQQLEQMTTSLNGCMDLPTPLSVPSLSEDPTPLAEVNNLNFEFESDLQPPYTPHEGDGYMEDNLKTPSATTAASSSTPLHRDQVPNEEPAPSEEKTTKKEPNRLMRIVTSTPIGKVFEKKTPAGDEPVKPVRKSLKFTGEQEKDSSTQSETKEHGKKDESHNKSLDLTFASHEIAESTKISCTTNDTTVTATEVGSSHPSSDSNKTQVKHHYSPSRVTSDNKSPKEDSPNNFSAKINELNISSTSFKVEHHKRPELQPLNLKKSYESIEPTPPSHISASHNSKSTNSQSNTTLNSSNNRTSTTNSTNSNGHLSLSNGGQNNSLKPVEKIILKENTPGQDLLEWCKEVTKEYPNVKVTNLTTSWRNGMAFCAIIHHFEPNLIDMSKLTPHEVVGNCRIAFDAAESLGIPRVIEPRDMSLLAVPDKLAVMTYLHQLRAHFTGKQLQIEQIGPTSDESSYVIGNYKSDNLSSQNLLNLSHLKAQLLHQNSLDDDIFGGLDNNKSQLSPTAKKDVKNLILSSSKSILGKVLSPTKDKNTINASQHSNLSNLSSSMTSSPLIEGNGVTEEHHHGVGSGVVGGVDDVSNSSNQENISHNAQVKEPSSPTTTTPLDPNTTNKILSRHKEQSEKARLMMEKLKISQIDRNSNDEERQQRLREQARRLILETRGKSSSNNSSQESPTSPTKPKRYNFTSERTISPISNTLDLEEFGGGTTAQTNSSSNNSTSPKAPLSPTKRITPPRDNENSSSNSSNNTNSKLSPSHRLSLTNGGGVVGGATLQSFSNVMDRLTPKSENMPDKLAFIQSELEALEREQVAVDQKANSLEKKLRAVMSGKPSNNRNKENSFIRLIRNSIGGGETIRIKLLDIENGELSLTPTGSSDSCSSDSSSNTYSSDPDEEDDADRNDGVVGIKNRLLRPFSAQTSAAGSVAATANRQRVRRRRPQHPHIRRQRSRSCCVEMQRPPQSEIERDMQHHQQSHHPNRVPGGNATTATSVSTQPYSLLSSASSNHSSCDNFKICSDDEEQQQHQQHSHQVMRRRHRRRSTSQRRSRSRSKSAGVTEETEEQLLSQWFTLVNKKNALIRRQMQLNLHEKECELEHKYNLLKEELRAAQSVEDWRKTEAQREKERLLLDKLVDVVDKRNELVQCLHNEEQAIEDDHEIARNLEQVNISGNNEKCVIS</sequence>
<feature type="region of interest" description="Disordered" evidence="6">
    <location>
        <begin position="744"/>
        <end position="837"/>
    </location>
</feature>
<evidence type="ECO:0000256" key="5">
    <source>
        <dbReference type="SAM" id="Coils"/>
    </source>
</evidence>
<dbReference type="Pfam" id="PF10358">
    <property type="entry name" value="NT-C2"/>
    <property type="match status" value="1"/>
</dbReference>
<dbReference type="InterPro" id="IPR050540">
    <property type="entry name" value="F-actin_Monoox_Mical"/>
</dbReference>
<feature type="region of interest" description="Disordered" evidence="6">
    <location>
        <begin position="402"/>
        <end position="445"/>
    </location>
</feature>
<dbReference type="PANTHER" id="PTHR23167:SF46">
    <property type="entry name" value="EPS15 HOMOLOGY DOMAIN CONTAINING PROTEIN-BINDING PROTEIN 1, ISOFORM F"/>
    <property type="match status" value="1"/>
</dbReference>
<proteinExistence type="predicted"/>
<dbReference type="EnsemblMetazoa" id="SCAU003723-RA">
    <property type="protein sequence ID" value="SCAU003723-PA"/>
    <property type="gene ID" value="SCAU003723"/>
</dbReference>
<feature type="compositionally biased region" description="Polar residues" evidence="6">
    <location>
        <begin position="899"/>
        <end position="913"/>
    </location>
</feature>
<feature type="region of interest" description="Disordered" evidence="6">
    <location>
        <begin position="256"/>
        <end position="377"/>
    </location>
</feature>
<feature type="compositionally biased region" description="Low complexity" evidence="6">
    <location>
        <begin position="789"/>
        <end position="798"/>
    </location>
</feature>
<name>A0A1I8P0J3_STOCA</name>
<dbReference type="InterPro" id="IPR022735">
    <property type="entry name" value="bMERB_dom"/>
</dbReference>
<dbReference type="SMART" id="SM00033">
    <property type="entry name" value="CH"/>
    <property type="match status" value="1"/>
</dbReference>
<dbReference type="InterPro" id="IPR001715">
    <property type="entry name" value="CH_dom"/>
</dbReference>
<dbReference type="CDD" id="cd21198">
    <property type="entry name" value="CH_EHBP"/>
    <property type="match status" value="1"/>
</dbReference>
<dbReference type="Gene3D" id="1.10.418.10">
    <property type="entry name" value="Calponin-like domain"/>
    <property type="match status" value="1"/>
</dbReference>
<feature type="region of interest" description="Disordered" evidence="6">
    <location>
        <begin position="873"/>
        <end position="980"/>
    </location>
</feature>
<dbReference type="VEuPathDB" id="VectorBase:SCAU003723"/>
<reference evidence="10" key="1">
    <citation type="submission" date="2020-05" db="UniProtKB">
        <authorList>
            <consortium name="EnsemblMetazoa"/>
        </authorList>
    </citation>
    <scope>IDENTIFICATION</scope>
    <source>
        <strain evidence="10">USDA</strain>
    </source>
</reference>
<accession>A0A1I8P0J3</accession>
<protein>
    <recommendedName>
        <fullName evidence="12">EH domain-binding protein 1</fullName>
    </recommendedName>
</protein>
<feature type="compositionally biased region" description="Low complexity" evidence="6">
    <location>
        <begin position="1087"/>
        <end position="1102"/>
    </location>
</feature>
<feature type="compositionally biased region" description="Low complexity" evidence="6">
    <location>
        <begin position="491"/>
        <end position="533"/>
    </location>
</feature>
<dbReference type="PROSITE" id="PS50021">
    <property type="entry name" value="CH"/>
    <property type="match status" value="1"/>
</dbReference>
<feature type="region of interest" description="Disordered" evidence="6">
    <location>
        <begin position="457"/>
        <end position="533"/>
    </location>
</feature>
<feature type="region of interest" description="Disordered" evidence="6">
    <location>
        <begin position="1130"/>
        <end position="1202"/>
    </location>
</feature>
<feature type="compositionally biased region" description="Basic residues" evidence="6">
    <location>
        <begin position="1238"/>
        <end position="1262"/>
    </location>
</feature>
<dbReference type="PANTHER" id="PTHR23167">
    <property type="entry name" value="CALPONIN HOMOLOGY DOMAIN-CONTAINING PROTEIN DDB_G0272472-RELATED"/>
    <property type="match status" value="1"/>
</dbReference>
<dbReference type="InterPro" id="IPR019448">
    <property type="entry name" value="NT-C2"/>
</dbReference>
<feature type="domain" description="BMERB" evidence="9">
    <location>
        <begin position="990"/>
        <end position="1372"/>
    </location>
</feature>
<feature type="coiled-coil region" evidence="5">
    <location>
        <begin position="1008"/>
        <end position="1035"/>
    </location>
</feature>
<feature type="compositionally biased region" description="Basic residues" evidence="6">
    <location>
        <begin position="1144"/>
        <end position="1161"/>
    </location>
</feature>
<keyword evidence="11" id="KW-1185">Reference proteome</keyword>
<feature type="compositionally biased region" description="Polar residues" evidence="6">
    <location>
        <begin position="1130"/>
        <end position="1142"/>
    </location>
</feature>
<feature type="region of interest" description="Disordered" evidence="6">
    <location>
        <begin position="1081"/>
        <end position="1113"/>
    </location>
</feature>
<dbReference type="OrthoDB" id="5972258at2759"/>
<organism evidence="10 11">
    <name type="scientific">Stomoxys calcitrans</name>
    <name type="common">Stable fly</name>
    <name type="synonym">Conops calcitrans</name>
    <dbReference type="NCBI Taxonomy" id="35570"/>
    <lineage>
        <taxon>Eukaryota</taxon>
        <taxon>Metazoa</taxon>
        <taxon>Ecdysozoa</taxon>
        <taxon>Arthropoda</taxon>
        <taxon>Hexapoda</taxon>
        <taxon>Insecta</taxon>
        <taxon>Pterygota</taxon>
        <taxon>Neoptera</taxon>
        <taxon>Endopterygota</taxon>
        <taxon>Diptera</taxon>
        <taxon>Brachycera</taxon>
        <taxon>Muscomorpha</taxon>
        <taxon>Muscoidea</taxon>
        <taxon>Muscidae</taxon>
        <taxon>Stomoxys</taxon>
    </lineage>
</organism>
<dbReference type="Proteomes" id="UP000095300">
    <property type="component" value="Unassembled WGS sequence"/>
</dbReference>
<dbReference type="SUPFAM" id="SSF47576">
    <property type="entry name" value="Calponin-homology domain, CH-domain"/>
    <property type="match status" value="1"/>
</dbReference>
<feature type="domain" description="C2 NT-type" evidence="8">
    <location>
        <begin position="11"/>
        <end position="161"/>
    </location>
</feature>
<feature type="compositionally biased region" description="Low complexity" evidence="6">
    <location>
        <begin position="879"/>
        <end position="893"/>
    </location>
</feature>
<feature type="region of interest" description="Disordered" evidence="6">
    <location>
        <begin position="1229"/>
        <end position="1270"/>
    </location>
</feature>
<evidence type="ECO:0000259" key="7">
    <source>
        <dbReference type="PROSITE" id="PS50021"/>
    </source>
</evidence>
<feature type="compositionally biased region" description="Basic and acidic residues" evidence="6">
    <location>
        <begin position="351"/>
        <end position="376"/>
    </location>
</feature>
<evidence type="ECO:0000259" key="8">
    <source>
        <dbReference type="PROSITE" id="PS51840"/>
    </source>
</evidence>
<evidence type="ECO:0000259" key="9">
    <source>
        <dbReference type="PROSITE" id="PS51848"/>
    </source>
</evidence>
<feature type="compositionally biased region" description="Low complexity" evidence="6">
    <location>
        <begin position="278"/>
        <end position="290"/>
    </location>
</feature>
<dbReference type="FunFam" id="1.10.418.10:FF:000023">
    <property type="entry name" value="EH domain-binding protein 1 isoform X1"/>
    <property type="match status" value="1"/>
</dbReference>
<dbReference type="PROSITE" id="PS51848">
    <property type="entry name" value="BMERB"/>
    <property type="match status" value="1"/>
</dbReference>
<evidence type="ECO:0000313" key="10">
    <source>
        <dbReference type="EnsemblMetazoa" id="SCAU003723-PA"/>
    </source>
</evidence>
<evidence type="ECO:0008006" key="12">
    <source>
        <dbReference type="Google" id="ProtNLM"/>
    </source>
</evidence>
<dbReference type="Pfam" id="PF12130">
    <property type="entry name" value="bMERB_dom"/>
    <property type="match status" value="1"/>
</dbReference>
<feature type="compositionally biased region" description="Basic and acidic residues" evidence="6">
    <location>
        <begin position="328"/>
        <end position="341"/>
    </location>
</feature>
<keyword evidence="3" id="KW-0967">Endosome</keyword>
<evidence type="ECO:0000256" key="1">
    <source>
        <dbReference type="ARBA" id="ARBA00004177"/>
    </source>
</evidence>
<feature type="compositionally biased region" description="Low complexity" evidence="6">
    <location>
        <begin position="954"/>
        <end position="970"/>
    </location>
</feature>
<dbReference type="SMART" id="SM01203">
    <property type="entry name" value="DUF3585"/>
    <property type="match status" value="1"/>
</dbReference>
<evidence type="ECO:0000256" key="2">
    <source>
        <dbReference type="ARBA" id="ARBA00022553"/>
    </source>
</evidence>
<evidence type="ECO:0000256" key="6">
    <source>
        <dbReference type="SAM" id="MobiDB-lite"/>
    </source>
</evidence>
<feature type="compositionally biased region" description="Polar residues" evidence="6">
    <location>
        <begin position="405"/>
        <end position="418"/>
    </location>
</feature>
<keyword evidence="2" id="KW-0597">Phosphoprotein</keyword>
<feature type="compositionally biased region" description="Low complexity" evidence="6">
    <location>
        <begin position="811"/>
        <end position="826"/>
    </location>
</feature>
<feature type="domain" description="Calponin-homology (CH)" evidence="7">
    <location>
        <begin position="546"/>
        <end position="651"/>
    </location>
</feature>
<keyword evidence="4 5" id="KW-0175">Coiled coil</keyword>
<evidence type="ECO:0000256" key="3">
    <source>
        <dbReference type="ARBA" id="ARBA00022753"/>
    </source>
</evidence>
<dbReference type="GO" id="GO:0005768">
    <property type="term" value="C:endosome"/>
    <property type="evidence" value="ECO:0007669"/>
    <property type="project" value="UniProtKB-SubCell"/>
</dbReference>
<evidence type="ECO:0000256" key="4">
    <source>
        <dbReference type="ARBA" id="ARBA00023054"/>
    </source>
</evidence>
<feature type="compositionally biased region" description="Basic and acidic residues" evidence="6">
    <location>
        <begin position="304"/>
        <end position="315"/>
    </location>
</feature>
<comment type="subcellular location">
    <subcellularLocation>
        <location evidence="1">Endosome</location>
    </subcellularLocation>
</comment>
<dbReference type="PROSITE" id="PS51840">
    <property type="entry name" value="C2_NT"/>
    <property type="match status" value="1"/>
</dbReference>
<dbReference type="Pfam" id="PF00307">
    <property type="entry name" value="CH"/>
    <property type="match status" value="1"/>
</dbReference>
<feature type="compositionally biased region" description="Low complexity" evidence="6">
    <location>
        <begin position="926"/>
        <end position="935"/>
    </location>
</feature>
<evidence type="ECO:0000313" key="11">
    <source>
        <dbReference type="Proteomes" id="UP000095300"/>
    </source>
</evidence>
<feature type="compositionally biased region" description="Low complexity" evidence="6">
    <location>
        <begin position="749"/>
        <end position="774"/>
    </location>
</feature>
<dbReference type="STRING" id="35570.A0A1I8P0J3"/>
<dbReference type="InterPro" id="IPR036872">
    <property type="entry name" value="CH_dom_sf"/>
</dbReference>